<evidence type="ECO:0000313" key="6">
    <source>
        <dbReference type="EMBL" id="RXZ48873.1"/>
    </source>
</evidence>
<dbReference type="PANTHER" id="PTHR30055:SF240">
    <property type="entry name" value="HTH-TYPE TRANSCRIPTIONAL REGULATOR ACRR"/>
    <property type="match status" value="1"/>
</dbReference>
<evidence type="ECO:0000259" key="5">
    <source>
        <dbReference type="PROSITE" id="PS50977"/>
    </source>
</evidence>
<dbReference type="InterPro" id="IPR009057">
    <property type="entry name" value="Homeodomain-like_sf"/>
</dbReference>
<evidence type="ECO:0000313" key="7">
    <source>
        <dbReference type="Proteomes" id="UP000292935"/>
    </source>
</evidence>
<dbReference type="SUPFAM" id="SSF48498">
    <property type="entry name" value="Tetracyclin repressor-like, C-terminal domain"/>
    <property type="match status" value="1"/>
</dbReference>
<dbReference type="Proteomes" id="UP000292935">
    <property type="component" value="Unassembled WGS sequence"/>
</dbReference>
<dbReference type="Gene3D" id="1.10.357.10">
    <property type="entry name" value="Tetracycline Repressor, domain 2"/>
    <property type="match status" value="1"/>
</dbReference>
<dbReference type="SUPFAM" id="SSF46689">
    <property type="entry name" value="Homeodomain-like"/>
    <property type="match status" value="1"/>
</dbReference>
<keyword evidence="1" id="KW-0805">Transcription regulation</keyword>
<evidence type="ECO:0000256" key="1">
    <source>
        <dbReference type="ARBA" id="ARBA00023015"/>
    </source>
</evidence>
<proteinExistence type="predicted"/>
<gene>
    <name evidence="6" type="ORF">ESP57_07805</name>
</gene>
<dbReference type="Pfam" id="PF00440">
    <property type="entry name" value="TetR_N"/>
    <property type="match status" value="1"/>
</dbReference>
<organism evidence="6 7">
    <name type="scientific">Agromyces fucosus</name>
    <dbReference type="NCBI Taxonomy" id="41985"/>
    <lineage>
        <taxon>Bacteria</taxon>
        <taxon>Bacillati</taxon>
        <taxon>Actinomycetota</taxon>
        <taxon>Actinomycetes</taxon>
        <taxon>Micrococcales</taxon>
        <taxon>Microbacteriaceae</taxon>
        <taxon>Agromyces</taxon>
    </lineage>
</organism>
<dbReference type="InterPro" id="IPR001647">
    <property type="entry name" value="HTH_TetR"/>
</dbReference>
<dbReference type="InterPro" id="IPR050109">
    <property type="entry name" value="HTH-type_TetR-like_transc_reg"/>
</dbReference>
<feature type="domain" description="HTH tetR-type" evidence="5">
    <location>
        <begin position="24"/>
        <end position="84"/>
    </location>
</feature>
<reference evidence="6 7" key="1">
    <citation type="submission" date="2019-01" db="EMBL/GenBank/DDBJ databases">
        <authorList>
            <person name="Li J."/>
        </authorList>
    </citation>
    <scope>NUCLEOTIDE SEQUENCE [LARGE SCALE GENOMIC DNA]</scope>
    <source>
        <strain evidence="6 7">CCUG 35506</strain>
    </source>
</reference>
<evidence type="ECO:0000256" key="3">
    <source>
        <dbReference type="ARBA" id="ARBA00023163"/>
    </source>
</evidence>
<protein>
    <submittedName>
        <fullName evidence="6">TetR/AcrR family transcriptional regulator</fullName>
    </submittedName>
</protein>
<keyword evidence="7" id="KW-1185">Reference proteome</keyword>
<dbReference type="GO" id="GO:0003700">
    <property type="term" value="F:DNA-binding transcription factor activity"/>
    <property type="evidence" value="ECO:0007669"/>
    <property type="project" value="TreeGrafter"/>
</dbReference>
<evidence type="ECO:0000256" key="4">
    <source>
        <dbReference type="PROSITE-ProRule" id="PRU00335"/>
    </source>
</evidence>
<dbReference type="InterPro" id="IPR036271">
    <property type="entry name" value="Tet_transcr_reg_TetR-rel_C_sf"/>
</dbReference>
<feature type="DNA-binding region" description="H-T-H motif" evidence="4">
    <location>
        <begin position="47"/>
        <end position="66"/>
    </location>
</feature>
<sequence>MAGTASIPAGMAKCYGNRVATISSAKPDELAAAAFALFSTRGIAGVNMDEIAAGAGVTKGSLYWHYASKKEVILAACNLYYNAWRIQIAGATEVHERLADQLEAAVAFSVRSCLLDDANRVFTTEIVAMSLYDADVRASWTGFLDETERFFLGLTHRAVGAGEFRCDDVDRAVDLLMASMEGIKQIALFRPQSCLPENEQRTCRRLMSLMGERVPAPV</sequence>
<evidence type="ECO:0000256" key="2">
    <source>
        <dbReference type="ARBA" id="ARBA00023125"/>
    </source>
</evidence>
<dbReference type="PANTHER" id="PTHR30055">
    <property type="entry name" value="HTH-TYPE TRANSCRIPTIONAL REGULATOR RUTR"/>
    <property type="match status" value="1"/>
</dbReference>
<keyword evidence="3" id="KW-0804">Transcription</keyword>
<accession>A0A4V1QSM1</accession>
<dbReference type="PRINTS" id="PR00455">
    <property type="entry name" value="HTHTETR"/>
</dbReference>
<comment type="caution">
    <text evidence="6">The sequence shown here is derived from an EMBL/GenBank/DDBJ whole genome shotgun (WGS) entry which is preliminary data.</text>
</comment>
<dbReference type="GO" id="GO:0000976">
    <property type="term" value="F:transcription cis-regulatory region binding"/>
    <property type="evidence" value="ECO:0007669"/>
    <property type="project" value="TreeGrafter"/>
</dbReference>
<keyword evidence="2 4" id="KW-0238">DNA-binding</keyword>
<name>A0A4V1QSM1_9MICO</name>
<dbReference type="EMBL" id="SDPO01000002">
    <property type="protein sequence ID" value="RXZ48873.1"/>
    <property type="molecule type" value="Genomic_DNA"/>
</dbReference>
<dbReference type="AlphaFoldDB" id="A0A4V1QSM1"/>
<dbReference type="OrthoDB" id="3237195at2"/>
<dbReference type="PROSITE" id="PS50977">
    <property type="entry name" value="HTH_TETR_2"/>
    <property type="match status" value="1"/>
</dbReference>